<keyword evidence="2" id="KW-1185">Reference proteome</keyword>
<proteinExistence type="predicted"/>
<organism evidence="1 2">
    <name type="scientific">Atta colombica</name>
    <dbReference type="NCBI Taxonomy" id="520822"/>
    <lineage>
        <taxon>Eukaryota</taxon>
        <taxon>Metazoa</taxon>
        <taxon>Ecdysozoa</taxon>
        <taxon>Arthropoda</taxon>
        <taxon>Hexapoda</taxon>
        <taxon>Insecta</taxon>
        <taxon>Pterygota</taxon>
        <taxon>Neoptera</taxon>
        <taxon>Endopterygota</taxon>
        <taxon>Hymenoptera</taxon>
        <taxon>Apocrita</taxon>
        <taxon>Aculeata</taxon>
        <taxon>Formicoidea</taxon>
        <taxon>Formicidae</taxon>
        <taxon>Myrmicinae</taxon>
        <taxon>Atta</taxon>
    </lineage>
</organism>
<dbReference type="EMBL" id="KQ976618">
    <property type="protein sequence ID" value="KYM79176.1"/>
    <property type="molecule type" value="Genomic_DNA"/>
</dbReference>
<accession>A0A195B3W3</accession>
<gene>
    <name evidence="1" type="ORF">ALC53_10340</name>
</gene>
<protein>
    <submittedName>
        <fullName evidence="1">Uncharacterized protein</fullName>
    </submittedName>
</protein>
<evidence type="ECO:0000313" key="2">
    <source>
        <dbReference type="Proteomes" id="UP000078540"/>
    </source>
</evidence>
<reference evidence="1 2" key="1">
    <citation type="submission" date="2015-09" db="EMBL/GenBank/DDBJ databases">
        <title>Atta colombica WGS genome.</title>
        <authorList>
            <person name="Nygaard S."/>
            <person name="Hu H."/>
            <person name="Boomsma J."/>
            <person name="Zhang G."/>
        </authorList>
    </citation>
    <scope>NUCLEOTIDE SEQUENCE [LARGE SCALE GENOMIC DNA]</scope>
    <source>
        <strain evidence="1">Treedump-2</strain>
        <tissue evidence="1">Whole body</tissue>
    </source>
</reference>
<name>A0A195B3W3_9HYME</name>
<dbReference type="AlphaFoldDB" id="A0A195B3W3"/>
<sequence>MDHEEKYGNPCYANVRILISSLNWTKERNKTEHNLAFYFKKCTIGVTINILLASSYCPSSVVTNLKYYVSKHRIYLSFLYRTSRCKLANFSYTIDFEVMATMIPVLRYRGTIEFLSPTCGPDEYCPIVMIGSSLQKNASHFVLSKKNMIGISHSLISLNYKLCDPCENVESIYAASMLDNDDIK</sequence>
<evidence type="ECO:0000313" key="1">
    <source>
        <dbReference type="EMBL" id="KYM79176.1"/>
    </source>
</evidence>
<dbReference type="Proteomes" id="UP000078540">
    <property type="component" value="Unassembled WGS sequence"/>
</dbReference>